<feature type="transmembrane region" description="Helical" evidence="7">
    <location>
        <begin position="241"/>
        <end position="261"/>
    </location>
</feature>
<gene>
    <name evidence="8" type="ORF">LODBEIA_P26460</name>
</gene>
<accession>A0ABP0ZM28</accession>
<dbReference type="RefSeq" id="XP_066829584.1">
    <property type="nucleotide sequence ID" value="XM_066972668.1"/>
</dbReference>
<reference evidence="8 9" key="1">
    <citation type="submission" date="2024-03" db="EMBL/GenBank/DDBJ databases">
        <authorList>
            <person name="Brejova B."/>
        </authorList>
    </citation>
    <scope>NUCLEOTIDE SEQUENCE [LARGE SCALE GENOMIC DNA]</scope>
    <source>
        <strain evidence="8 9">CBS 14171</strain>
    </source>
</reference>
<dbReference type="EMBL" id="OZ022407">
    <property type="protein sequence ID" value="CAK9438422.1"/>
    <property type="molecule type" value="Genomic_DNA"/>
</dbReference>
<evidence type="ECO:0000313" key="8">
    <source>
        <dbReference type="EMBL" id="CAK9438422.1"/>
    </source>
</evidence>
<feature type="transmembrane region" description="Helical" evidence="7">
    <location>
        <begin position="208"/>
        <end position="229"/>
    </location>
</feature>
<evidence type="ECO:0000256" key="1">
    <source>
        <dbReference type="ARBA" id="ARBA00004141"/>
    </source>
</evidence>
<dbReference type="PANTHER" id="PTHR20855">
    <property type="entry name" value="ADIPOR/PROGESTIN RECEPTOR-RELATED"/>
    <property type="match status" value="1"/>
</dbReference>
<evidence type="ECO:0000256" key="5">
    <source>
        <dbReference type="ARBA" id="ARBA00023136"/>
    </source>
</evidence>
<feature type="transmembrane region" description="Helical" evidence="7">
    <location>
        <begin position="116"/>
        <end position="135"/>
    </location>
</feature>
<comment type="similarity">
    <text evidence="2">Belongs to the ADIPOR family.</text>
</comment>
<dbReference type="InterPro" id="IPR004254">
    <property type="entry name" value="AdipoR/HlyIII-related"/>
</dbReference>
<feature type="transmembrane region" description="Helical" evidence="7">
    <location>
        <begin position="151"/>
        <end position="171"/>
    </location>
</feature>
<feature type="transmembrane region" description="Helical" evidence="7">
    <location>
        <begin position="76"/>
        <end position="96"/>
    </location>
</feature>
<keyword evidence="4 7" id="KW-1133">Transmembrane helix</keyword>
<keyword evidence="9" id="KW-1185">Reference proteome</keyword>
<proteinExistence type="inferred from homology"/>
<keyword evidence="3 7" id="KW-0812">Transmembrane</keyword>
<sequence>MRDSNTTMKNRSKEPATATATTPLTGPDPAARRLAFYHELDKWQQDNHFIKSGYVKETSSYWASFKSLGYLHNETVNIYSHLLPSSISFWVILYYINFRLTMYDNYLGIWEKLNFLQFALACTFCLFMSSIFHCMKSHSHKVSRFGNQLDYFGIIILISSSLISIILFAYYDFPLQKWVFIALTLVFGTTCTVFTLHPEFSKNYYRPFRSAMFILFGLSGVLPVANAIRMFGFETTKARCGMVWLILEGVFYILGAVLYAMRFPESLGHLDSEEYLFSPGRFDIFGHSHQIFHVLVVVAAFCHWKALVECYHYLHQSIL</sequence>
<comment type="subcellular location">
    <subcellularLocation>
        <location evidence="1">Membrane</location>
        <topology evidence="1">Multi-pass membrane protein</topology>
    </subcellularLocation>
</comment>
<evidence type="ECO:0000256" key="7">
    <source>
        <dbReference type="SAM" id="Phobius"/>
    </source>
</evidence>
<evidence type="ECO:0000256" key="2">
    <source>
        <dbReference type="ARBA" id="ARBA00007018"/>
    </source>
</evidence>
<evidence type="ECO:0000313" key="9">
    <source>
        <dbReference type="Proteomes" id="UP001497383"/>
    </source>
</evidence>
<protein>
    <submittedName>
        <fullName evidence="8">Uncharacterized protein</fullName>
    </submittedName>
</protein>
<evidence type="ECO:0000256" key="3">
    <source>
        <dbReference type="ARBA" id="ARBA00022692"/>
    </source>
</evidence>
<dbReference type="GeneID" id="92207842"/>
<feature type="region of interest" description="Disordered" evidence="6">
    <location>
        <begin position="1"/>
        <end position="28"/>
    </location>
</feature>
<evidence type="ECO:0000256" key="6">
    <source>
        <dbReference type="SAM" id="MobiDB-lite"/>
    </source>
</evidence>
<name>A0ABP0ZM28_9ASCO</name>
<feature type="transmembrane region" description="Helical" evidence="7">
    <location>
        <begin position="177"/>
        <end position="196"/>
    </location>
</feature>
<evidence type="ECO:0000256" key="4">
    <source>
        <dbReference type="ARBA" id="ARBA00022989"/>
    </source>
</evidence>
<keyword evidence="5 7" id="KW-0472">Membrane</keyword>
<dbReference type="Pfam" id="PF03006">
    <property type="entry name" value="HlyIII"/>
    <property type="match status" value="1"/>
</dbReference>
<dbReference type="PANTHER" id="PTHR20855:SF52">
    <property type="entry name" value="ADIPONECTIN RECEPTOR PROTEIN"/>
    <property type="match status" value="1"/>
</dbReference>
<organism evidence="8 9">
    <name type="scientific">Lodderomyces beijingensis</name>
    <dbReference type="NCBI Taxonomy" id="1775926"/>
    <lineage>
        <taxon>Eukaryota</taxon>
        <taxon>Fungi</taxon>
        <taxon>Dikarya</taxon>
        <taxon>Ascomycota</taxon>
        <taxon>Saccharomycotina</taxon>
        <taxon>Pichiomycetes</taxon>
        <taxon>Debaryomycetaceae</taxon>
        <taxon>Candida/Lodderomyces clade</taxon>
        <taxon>Lodderomyces</taxon>
    </lineage>
</organism>
<dbReference type="Proteomes" id="UP001497383">
    <property type="component" value="Chromosome 3"/>
</dbReference>
<feature type="compositionally biased region" description="Low complexity" evidence="6">
    <location>
        <begin position="15"/>
        <end position="28"/>
    </location>
</feature>